<dbReference type="OMA" id="TYRCMYL"/>
<protein>
    <submittedName>
        <fullName evidence="1">Uncharacterized protein</fullName>
    </submittedName>
</protein>
<dbReference type="AlphaFoldDB" id="A0A3B0IY04"/>
<reference evidence="2" key="1">
    <citation type="submission" date="2018-01" db="EMBL/GenBank/DDBJ databases">
        <authorList>
            <person name="Alioto T."/>
            <person name="Alioto T."/>
        </authorList>
    </citation>
    <scope>NUCLEOTIDE SEQUENCE [LARGE SCALE GENOMIC DNA]</scope>
</reference>
<sequence>MKSIQIIFVVCSLMWLGVMASMKLIRLLGCLLLMVPLLYGEEYSLGVMNVCWRIFLEAISAIASTGMPLLRDLVKCTNLTIFVDLESIDVQMAMVMGFSLLQHVAMAPDCLWNMTDAVGDILEPHLSNYSRHQCSYIGVPQSCLPRLLSHAQTYNLKQIGVCIQILLQATSDLSRGATPIARTMFECVGFKTSQNVTSLDGRTFKEVASKFVVELVQSPSCLLDVAEAVKKLLGPHFARLKTYRCMYLGVASSCMPKDL</sequence>
<dbReference type="InterPro" id="IPR009392">
    <property type="entry name" value="ACP53EA"/>
</dbReference>
<dbReference type="EMBL" id="OUUW01000001">
    <property type="protein sequence ID" value="SPP72794.1"/>
    <property type="molecule type" value="Genomic_DNA"/>
</dbReference>
<proteinExistence type="predicted"/>
<organism evidence="1 2">
    <name type="scientific">Drosophila guanche</name>
    <name type="common">Fruit fly</name>
    <dbReference type="NCBI Taxonomy" id="7266"/>
    <lineage>
        <taxon>Eukaryota</taxon>
        <taxon>Metazoa</taxon>
        <taxon>Ecdysozoa</taxon>
        <taxon>Arthropoda</taxon>
        <taxon>Hexapoda</taxon>
        <taxon>Insecta</taxon>
        <taxon>Pterygota</taxon>
        <taxon>Neoptera</taxon>
        <taxon>Endopterygota</taxon>
        <taxon>Diptera</taxon>
        <taxon>Brachycera</taxon>
        <taxon>Muscomorpha</taxon>
        <taxon>Ephydroidea</taxon>
        <taxon>Drosophilidae</taxon>
        <taxon>Drosophila</taxon>
        <taxon>Sophophora</taxon>
    </lineage>
</organism>
<gene>
    <name evidence="1" type="ORF">DGUA_6G000182</name>
</gene>
<evidence type="ECO:0000313" key="2">
    <source>
        <dbReference type="Proteomes" id="UP000268350"/>
    </source>
</evidence>
<keyword evidence="2" id="KW-1185">Reference proteome</keyword>
<accession>A0A3B0IY04</accession>
<dbReference type="Proteomes" id="UP000268350">
    <property type="component" value="Unassembled WGS sequence"/>
</dbReference>
<dbReference type="OrthoDB" id="7853872at2759"/>
<dbReference type="Pfam" id="PF06313">
    <property type="entry name" value="ACP53EA"/>
    <property type="match status" value="2"/>
</dbReference>
<evidence type="ECO:0000313" key="1">
    <source>
        <dbReference type="EMBL" id="SPP72794.1"/>
    </source>
</evidence>
<name>A0A3B0IY04_DROGU</name>